<keyword evidence="3" id="KW-1185">Reference proteome</keyword>
<name>A0A0D3I638_EMIH1</name>
<dbReference type="GO" id="GO:0030544">
    <property type="term" value="F:Hsp70 protein binding"/>
    <property type="evidence" value="ECO:0007669"/>
    <property type="project" value="TreeGrafter"/>
</dbReference>
<dbReference type="InterPro" id="IPR036890">
    <property type="entry name" value="HATPase_C_sf"/>
</dbReference>
<accession>A0A0D3I638</accession>
<dbReference type="PANTHER" id="PTHR15600">
    <property type="entry name" value="SACSIN"/>
    <property type="match status" value="1"/>
</dbReference>
<dbReference type="NCBIfam" id="NF047352">
    <property type="entry name" value="P_loop_sacsin"/>
    <property type="match status" value="1"/>
</dbReference>
<dbReference type="SUPFAM" id="SSF55874">
    <property type="entry name" value="ATPase domain of HSP90 chaperone/DNA topoisomerase II/histidine kinase"/>
    <property type="match status" value="1"/>
</dbReference>
<dbReference type="RefSeq" id="XP_005759152.1">
    <property type="nucleotide sequence ID" value="XM_005759095.1"/>
</dbReference>
<evidence type="ECO:0000313" key="3">
    <source>
        <dbReference type="Proteomes" id="UP000013827"/>
    </source>
</evidence>
<dbReference type="InterPro" id="IPR052972">
    <property type="entry name" value="Sacsin_chaperone_reg"/>
</dbReference>
<dbReference type="PaxDb" id="2903-EOD06723"/>
<dbReference type="EnsemblProtists" id="EOD06723">
    <property type="protein sequence ID" value="EOD06723"/>
    <property type="gene ID" value="EMIHUDRAFT_258750"/>
</dbReference>
<dbReference type="PANTHER" id="PTHR15600:SF42">
    <property type="entry name" value="SACSIN"/>
    <property type="match status" value="1"/>
</dbReference>
<dbReference type="HOGENOM" id="CLU_1131513_0_0_1"/>
<dbReference type="InterPro" id="IPR058210">
    <property type="entry name" value="SACS/Nov_dom"/>
</dbReference>
<reference evidence="3" key="1">
    <citation type="journal article" date="2013" name="Nature">
        <title>Pan genome of the phytoplankton Emiliania underpins its global distribution.</title>
        <authorList>
            <person name="Read B.A."/>
            <person name="Kegel J."/>
            <person name="Klute M.J."/>
            <person name="Kuo A."/>
            <person name="Lefebvre S.C."/>
            <person name="Maumus F."/>
            <person name="Mayer C."/>
            <person name="Miller J."/>
            <person name="Monier A."/>
            <person name="Salamov A."/>
            <person name="Young J."/>
            <person name="Aguilar M."/>
            <person name="Claverie J.M."/>
            <person name="Frickenhaus S."/>
            <person name="Gonzalez K."/>
            <person name="Herman E.K."/>
            <person name="Lin Y.C."/>
            <person name="Napier J."/>
            <person name="Ogata H."/>
            <person name="Sarno A.F."/>
            <person name="Shmutz J."/>
            <person name="Schroeder D."/>
            <person name="de Vargas C."/>
            <person name="Verret F."/>
            <person name="von Dassow P."/>
            <person name="Valentin K."/>
            <person name="Van de Peer Y."/>
            <person name="Wheeler G."/>
            <person name="Dacks J.B."/>
            <person name="Delwiche C.F."/>
            <person name="Dyhrman S.T."/>
            <person name="Glockner G."/>
            <person name="John U."/>
            <person name="Richards T."/>
            <person name="Worden A.Z."/>
            <person name="Zhang X."/>
            <person name="Grigoriev I.V."/>
            <person name="Allen A.E."/>
            <person name="Bidle K."/>
            <person name="Borodovsky M."/>
            <person name="Bowler C."/>
            <person name="Brownlee C."/>
            <person name="Cock J.M."/>
            <person name="Elias M."/>
            <person name="Gladyshev V.N."/>
            <person name="Groth M."/>
            <person name="Guda C."/>
            <person name="Hadaegh A."/>
            <person name="Iglesias-Rodriguez M.D."/>
            <person name="Jenkins J."/>
            <person name="Jones B.M."/>
            <person name="Lawson T."/>
            <person name="Leese F."/>
            <person name="Lindquist E."/>
            <person name="Lobanov A."/>
            <person name="Lomsadze A."/>
            <person name="Malik S.B."/>
            <person name="Marsh M.E."/>
            <person name="Mackinder L."/>
            <person name="Mock T."/>
            <person name="Mueller-Roeber B."/>
            <person name="Pagarete A."/>
            <person name="Parker M."/>
            <person name="Probert I."/>
            <person name="Quesneville H."/>
            <person name="Raines C."/>
            <person name="Rensing S.A."/>
            <person name="Riano-Pachon D.M."/>
            <person name="Richier S."/>
            <person name="Rokitta S."/>
            <person name="Shiraiwa Y."/>
            <person name="Soanes D.M."/>
            <person name="van der Giezen M."/>
            <person name="Wahlund T.M."/>
            <person name="Williams B."/>
            <person name="Wilson W."/>
            <person name="Wolfe G."/>
            <person name="Wurch L.L."/>
        </authorList>
    </citation>
    <scope>NUCLEOTIDE SEQUENCE</scope>
</reference>
<protein>
    <recommendedName>
        <fullName evidence="1">Sacsin/Nov domain-containing protein</fullName>
    </recommendedName>
</protein>
<evidence type="ECO:0000313" key="2">
    <source>
        <dbReference type="EnsemblProtists" id="EOD06723"/>
    </source>
</evidence>
<dbReference type="Proteomes" id="UP000013827">
    <property type="component" value="Unassembled WGS sequence"/>
</dbReference>
<organism evidence="2 3">
    <name type="scientific">Emiliania huxleyi (strain CCMP1516)</name>
    <dbReference type="NCBI Taxonomy" id="280463"/>
    <lineage>
        <taxon>Eukaryota</taxon>
        <taxon>Haptista</taxon>
        <taxon>Haptophyta</taxon>
        <taxon>Prymnesiophyceae</taxon>
        <taxon>Isochrysidales</taxon>
        <taxon>Noelaerhabdaceae</taxon>
        <taxon>Emiliania</taxon>
    </lineage>
</organism>
<dbReference type="GeneID" id="17252874"/>
<reference evidence="2" key="2">
    <citation type="submission" date="2024-10" db="UniProtKB">
        <authorList>
            <consortium name="EnsemblProtists"/>
        </authorList>
    </citation>
    <scope>IDENTIFICATION</scope>
</reference>
<dbReference type="AlphaFoldDB" id="A0A0D3I638"/>
<proteinExistence type="predicted"/>
<feature type="domain" description="Sacsin/Nov" evidence="1">
    <location>
        <begin position="119"/>
        <end position="246"/>
    </location>
</feature>
<dbReference type="Pfam" id="PF25794">
    <property type="entry name" value="SACS"/>
    <property type="match status" value="1"/>
</dbReference>
<sequence length="246" mass="27116">ARAAALDAKPHVQAWNNGSRDAVSSVLRSFGTVRSLVVGAYAEASDDLHQLFDCVVESASKQHWRRIGARSAKEARSYFATTLRRAWGVHFAREFARHRIRRVAEPRWEMAVRDFGQKVDVCRRIKEVLKNYEEGSLLKEMVQNADDAGASVFDVLLDLRTHGSSELALPGTAAFQGPALVTHNDAVFADSDLESIQQIGGSQKAGSRSTKTGRFGVGFCSCYHATDLPSFLSRDFLVVLDPHCAH</sequence>
<dbReference type="KEGG" id="ehx:EMIHUDRAFT_258750"/>
<evidence type="ECO:0000259" key="1">
    <source>
        <dbReference type="Pfam" id="PF25794"/>
    </source>
</evidence>